<feature type="signal peptide" evidence="3">
    <location>
        <begin position="1"/>
        <end position="34"/>
    </location>
</feature>
<keyword evidence="2" id="KW-1133">Transmembrane helix</keyword>
<reference evidence="4 5" key="1">
    <citation type="submission" date="2018-10" db="EMBL/GenBank/DDBJ databases">
        <title>Relationship between Morphology and Antimicrobial Activity in Streptomyces.</title>
        <authorList>
            <person name="Kang H.J."/>
            <person name="Kim S.B."/>
        </authorList>
    </citation>
    <scope>NUCLEOTIDE SEQUENCE [LARGE SCALE GENOMIC DNA]</scope>
    <source>
        <strain evidence="4 5">BH38</strain>
    </source>
</reference>
<protein>
    <submittedName>
        <fullName evidence="4">Uncharacterized protein</fullName>
    </submittedName>
</protein>
<name>A0A387HN69_9ACTN</name>
<evidence type="ECO:0000256" key="3">
    <source>
        <dbReference type="SAM" id="SignalP"/>
    </source>
</evidence>
<keyword evidence="2" id="KW-0472">Membrane</keyword>
<dbReference type="AlphaFoldDB" id="A0A387HN69"/>
<sequence>MRTRWGRSGAGARRIGAAAAVLGALLAAPGTAHAAGPPSPSYRFPDGVRDVVGGQRDKDGPVLEANAAYRSSIKPGGKLYFQLVLDGKNDAYASAVALPGPAGAKLAYSDSIKVSIQDAGGEDCDSQRRSIGSAQYPHPFAASAYRALRKGLSSCQEPGTYYMVIERQSDPSSTRSDWGLDLRYTTEPTRSDAGPGTAPSSRPTASPAPPPGSPRQVHGGTGFHDAAELSEGQWRDSIRPGETLFFRVPLDWGQHFSAGGGLAGMAAPKDGYVGTALSLQLYNPAWGPVTGASAPYDGRRKETVLDPLAPVAYENRFSPSDDTSAMRVDGPYYLAVSLSPEVGQTFGATPYDLTLWLTVRGEAKAGPSYAGRAPDFGSGGPSAGDGSMKLLAALGIGTGTVLVSGLGVWRLLARRRAAMPDPGPGHHGFGPPGTR</sequence>
<evidence type="ECO:0000256" key="1">
    <source>
        <dbReference type="SAM" id="MobiDB-lite"/>
    </source>
</evidence>
<feature type="chain" id="PRO_5017452543" evidence="3">
    <location>
        <begin position="35"/>
        <end position="435"/>
    </location>
</feature>
<proteinExistence type="predicted"/>
<gene>
    <name evidence="4" type="ORF">DWB77_03922</name>
</gene>
<evidence type="ECO:0000313" key="4">
    <source>
        <dbReference type="EMBL" id="AYG81757.1"/>
    </source>
</evidence>
<keyword evidence="3" id="KW-0732">Signal</keyword>
<keyword evidence="2" id="KW-0812">Transmembrane</keyword>
<feature type="transmembrane region" description="Helical" evidence="2">
    <location>
        <begin position="390"/>
        <end position="412"/>
    </location>
</feature>
<feature type="compositionally biased region" description="Low complexity" evidence="1">
    <location>
        <begin position="195"/>
        <end position="205"/>
    </location>
</feature>
<keyword evidence="5" id="KW-1185">Reference proteome</keyword>
<dbReference type="Proteomes" id="UP000271554">
    <property type="component" value="Chromosome"/>
</dbReference>
<feature type="region of interest" description="Disordered" evidence="1">
    <location>
        <begin position="185"/>
        <end position="223"/>
    </location>
</feature>
<accession>A0A387HN69</accession>
<dbReference type="RefSeq" id="WP_162952561.1">
    <property type="nucleotide sequence ID" value="NZ_CP032698.1"/>
</dbReference>
<dbReference type="EMBL" id="CP032698">
    <property type="protein sequence ID" value="AYG81757.1"/>
    <property type="molecule type" value="Genomic_DNA"/>
</dbReference>
<evidence type="ECO:0000313" key="5">
    <source>
        <dbReference type="Proteomes" id="UP000271554"/>
    </source>
</evidence>
<organism evidence="4 5">
    <name type="scientific">Streptomyces hundungensis</name>
    <dbReference type="NCBI Taxonomy" id="1077946"/>
    <lineage>
        <taxon>Bacteria</taxon>
        <taxon>Bacillati</taxon>
        <taxon>Actinomycetota</taxon>
        <taxon>Actinomycetes</taxon>
        <taxon>Kitasatosporales</taxon>
        <taxon>Streptomycetaceae</taxon>
        <taxon>Streptomyces</taxon>
    </lineage>
</organism>
<evidence type="ECO:0000256" key="2">
    <source>
        <dbReference type="SAM" id="Phobius"/>
    </source>
</evidence>
<dbReference type="KEGG" id="shun:DWB77_03922"/>